<dbReference type="Proteomes" id="UP000295083">
    <property type="component" value="Unassembled WGS sequence"/>
</dbReference>
<proteinExistence type="predicted"/>
<name>A0A4R8PUY9_9PEZI</name>
<sequence length="108" mass="11626">MVDRSGLDWTEMGPRCDAEWRKGFVATSDTYRGVQSRDPLAKTTRCCGNVQTVSLASSSFQWPDKERLPFPGALPLILLSALTEKELDEATASRACASVVGAEGAMAS</sequence>
<dbReference type="AlphaFoldDB" id="A0A4R8PUY9"/>
<accession>A0A4R8PUY9</accession>
<evidence type="ECO:0000313" key="1">
    <source>
        <dbReference type="EMBL" id="TDZ29641.1"/>
    </source>
</evidence>
<organism evidence="1 2">
    <name type="scientific">Colletotrichum spinosum</name>
    <dbReference type="NCBI Taxonomy" id="1347390"/>
    <lineage>
        <taxon>Eukaryota</taxon>
        <taxon>Fungi</taxon>
        <taxon>Dikarya</taxon>
        <taxon>Ascomycota</taxon>
        <taxon>Pezizomycotina</taxon>
        <taxon>Sordariomycetes</taxon>
        <taxon>Hypocreomycetidae</taxon>
        <taxon>Glomerellales</taxon>
        <taxon>Glomerellaceae</taxon>
        <taxon>Colletotrichum</taxon>
        <taxon>Colletotrichum orbiculare species complex</taxon>
    </lineage>
</organism>
<gene>
    <name evidence="1" type="ORF">C8035_v011162</name>
</gene>
<comment type="caution">
    <text evidence="1">The sequence shown here is derived from an EMBL/GenBank/DDBJ whole genome shotgun (WGS) entry which is preliminary data.</text>
</comment>
<dbReference type="EMBL" id="QAPG01000207">
    <property type="protein sequence ID" value="TDZ29641.1"/>
    <property type="molecule type" value="Genomic_DNA"/>
</dbReference>
<keyword evidence="2" id="KW-1185">Reference proteome</keyword>
<reference evidence="1 2" key="1">
    <citation type="submission" date="2018-11" db="EMBL/GenBank/DDBJ databases">
        <title>Genome sequence and assembly of Colletotrichum spinosum.</title>
        <authorList>
            <person name="Gan P."/>
            <person name="Shirasu K."/>
        </authorList>
    </citation>
    <scope>NUCLEOTIDE SEQUENCE [LARGE SCALE GENOMIC DNA]</scope>
    <source>
        <strain evidence="1 2">CBS 515.97</strain>
    </source>
</reference>
<protein>
    <submittedName>
        <fullName evidence="1">Uncharacterized protein</fullName>
    </submittedName>
</protein>
<evidence type="ECO:0000313" key="2">
    <source>
        <dbReference type="Proteomes" id="UP000295083"/>
    </source>
</evidence>